<reference evidence="1" key="1">
    <citation type="submission" date="2021-12" db="EMBL/GenBank/DDBJ databases">
        <title>Enterovibrio ZSDZ35 sp. nov. and Enterovibrio ZSDZ42 sp. nov., isolated from coastal seawater in Qingdao.</title>
        <authorList>
            <person name="Zhang P."/>
        </authorList>
    </citation>
    <scope>NUCLEOTIDE SEQUENCE</scope>
    <source>
        <strain evidence="1">ZSDZ42</strain>
    </source>
</reference>
<evidence type="ECO:0000313" key="2">
    <source>
        <dbReference type="Proteomes" id="UP001149400"/>
    </source>
</evidence>
<keyword evidence="2" id="KW-1185">Reference proteome</keyword>
<protein>
    <submittedName>
        <fullName evidence="1">Uncharacterized protein</fullName>
    </submittedName>
</protein>
<sequence>MEVLESSISNPYLDFIDNWPTIAEPLSILLTKIDSTVTDEDTDISQYYIKADEILRSEKSISKKELYLAFESLTHILYYINAAINSYKKSHEANIISIFSASSSDVLLYLIAVKSTQLTNEDNRVLKSDQLKPFISPRLLEKFNSSMQITSEMMGIESTSNLMLKSDRKHIFYDNKKMNFN</sequence>
<dbReference type="RefSeq" id="WP_274165098.1">
    <property type="nucleotide sequence ID" value="NZ_JAJUBC010000015.1"/>
</dbReference>
<comment type="caution">
    <text evidence="1">The sequence shown here is derived from an EMBL/GenBank/DDBJ whole genome shotgun (WGS) entry which is preliminary data.</text>
</comment>
<name>A0ABT5R281_9GAMM</name>
<dbReference type="Proteomes" id="UP001149400">
    <property type="component" value="Unassembled WGS sequence"/>
</dbReference>
<gene>
    <name evidence="1" type="ORF">LRP50_14075</name>
</gene>
<dbReference type="EMBL" id="JAJUBC010000015">
    <property type="protein sequence ID" value="MDD1794265.1"/>
    <property type="molecule type" value="Genomic_DNA"/>
</dbReference>
<organism evidence="1 2">
    <name type="scientific">Enterovibrio gelatinilyticus</name>
    <dbReference type="NCBI Taxonomy" id="2899819"/>
    <lineage>
        <taxon>Bacteria</taxon>
        <taxon>Pseudomonadati</taxon>
        <taxon>Pseudomonadota</taxon>
        <taxon>Gammaproteobacteria</taxon>
        <taxon>Vibrionales</taxon>
        <taxon>Vibrionaceae</taxon>
        <taxon>Enterovibrio</taxon>
    </lineage>
</organism>
<evidence type="ECO:0000313" key="1">
    <source>
        <dbReference type="EMBL" id="MDD1794265.1"/>
    </source>
</evidence>
<accession>A0ABT5R281</accession>
<proteinExistence type="predicted"/>